<feature type="domain" description="ABC transmembrane type-1" evidence="9">
    <location>
        <begin position="47"/>
        <end position="237"/>
    </location>
</feature>
<dbReference type="Gene3D" id="1.10.3720.10">
    <property type="entry name" value="MetI-like"/>
    <property type="match status" value="2"/>
</dbReference>
<feature type="transmembrane region" description="Helical" evidence="8">
    <location>
        <begin position="83"/>
        <end position="102"/>
    </location>
</feature>
<accession>A0A3P4AVK6</accession>
<feature type="transmembrane region" description="Helical" evidence="8">
    <location>
        <begin position="170"/>
        <end position="190"/>
    </location>
</feature>
<feature type="transmembrane region" description="Helical" evidence="8">
    <location>
        <begin position="308"/>
        <end position="326"/>
    </location>
</feature>
<evidence type="ECO:0000313" key="11">
    <source>
        <dbReference type="Proteomes" id="UP000279841"/>
    </source>
</evidence>
<feature type="transmembrane region" description="Helical" evidence="8">
    <location>
        <begin position="46"/>
        <end position="71"/>
    </location>
</feature>
<comment type="subcellular location">
    <subcellularLocation>
        <location evidence="1">Cell inner membrane</location>
        <topology evidence="1">Multi-pass membrane protein</topology>
    </subcellularLocation>
</comment>
<evidence type="ECO:0000256" key="2">
    <source>
        <dbReference type="ARBA" id="ARBA00022448"/>
    </source>
</evidence>
<dbReference type="EMBL" id="LR027520">
    <property type="protein sequence ID" value="VCU54639.1"/>
    <property type="molecule type" value="Genomic_DNA"/>
</dbReference>
<dbReference type="GO" id="GO:0005886">
    <property type="term" value="C:plasma membrane"/>
    <property type="evidence" value="ECO:0007669"/>
    <property type="project" value="UniProtKB-SubCell"/>
</dbReference>
<evidence type="ECO:0000259" key="9">
    <source>
        <dbReference type="PROSITE" id="PS50928"/>
    </source>
</evidence>
<evidence type="ECO:0000256" key="8">
    <source>
        <dbReference type="SAM" id="Phobius"/>
    </source>
</evidence>
<sequence>MTGPGFSRPLSFPWHLPLALALALPFLVLFVRGLPHFPSTGRDLDVILFSLVLAGLGTLLTLFLALNLAVLGLAGRVAGEWEALLLLGYLVPPFVTGMGLLFSLGTLGVRIQGVPGILLAWALHYAPLAYLLLKPQVGLALGLLATARVHGATGIRSLRAFLPPLFPPLLVAGGTLYLALLGNFGVPAVLGLPERVYVLPTLAYARLLSPVAQDPLGEAAALGLWLALLALPAVLLARSPLLEAREPLLPPPKPLYRFLFALYALSALALVLLGLLREALQNPYTGRWDPAFAQALGLPLVQKGLRNSLLLALGATGLLLLLALALRPFPRLLKEVRGVLDIHYLLPGTLLGIGLILLLAPTPLYGTPWLLLLAYLLHFAAPALRALEGGPAVEGAVLAGRVHGLSPGRAWWRLGYPLLLPSLYAGAFLIFPLAFSEITLSALLYAPGAETVGVAVLSALNGGLYREASALGLVLMALAALALLGRPR</sequence>
<reference evidence="10 11" key="1">
    <citation type="submission" date="2018-10" db="EMBL/GenBank/DDBJ databases">
        <authorList>
            <person name="Peiro R."/>
            <person name="Begona"/>
            <person name="Cbmso G."/>
            <person name="Lopez M."/>
            <person name="Gonzalez S."/>
            <person name="Sacristan E."/>
            <person name="Castillo E."/>
        </authorList>
    </citation>
    <scope>NUCLEOTIDE SEQUENCE [LARGE SCALE GENOMIC DNA]</scope>
    <source>
        <strain evidence="10">TTHNAR1</strain>
        <plasmid evidence="11">4</plasmid>
    </source>
</reference>
<keyword evidence="6 8" id="KW-1133">Transmembrane helix</keyword>
<feature type="transmembrane region" description="Helical" evidence="8">
    <location>
        <begin position="258"/>
        <end position="276"/>
    </location>
</feature>
<dbReference type="PANTHER" id="PTHR43357:SF4">
    <property type="entry name" value="INNER MEMBRANE ABC TRANSPORTER PERMEASE PROTEIN YDCV"/>
    <property type="match status" value="1"/>
</dbReference>
<dbReference type="InterPro" id="IPR035906">
    <property type="entry name" value="MetI-like_sf"/>
</dbReference>
<keyword evidence="3" id="KW-1003">Cell membrane</keyword>
<dbReference type="Proteomes" id="UP000279841">
    <property type="component" value="Plasmid 4"/>
</dbReference>
<feature type="domain" description="ABC transmembrane type-1" evidence="9">
    <location>
        <begin position="305"/>
        <end position="484"/>
    </location>
</feature>
<keyword evidence="4" id="KW-0997">Cell inner membrane</keyword>
<keyword evidence="2" id="KW-0813">Transport</keyword>
<dbReference type="InterPro" id="IPR000515">
    <property type="entry name" value="MetI-like"/>
</dbReference>
<keyword evidence="5 8" id="KW-0812">Transmembrane</keyword>
<evidence type="ECO:0000256" key="7">
    <source>
        <dbReference type="ARBA" id="ARBA00023136"/>
    </source>
</evidence>
<dbReference type="PROSITE" id="PS50928">
    <property type="entry name" value="ABC_TM1"/>
    <property type="match status" value="2"/>
</dbReference>
<evidence type="ECO:0000256" key="5">
    <source>
        <dbReference type="ARBA" id="ARBA00022692"/>
    </source>
</evidence>
<gene>
    <name evidence="10" type="ORF">TTHNP4_00047</name>
</gene>
<keyword evidence="7 8" id="KW-0472">Membrane</keyword>
<protein>
    <recommendedName>
        <fullName evidence="9">ABC transmembrane type-1 domain-containing protein</fullName>
    </recommendedName>
</protein>
<dbReference type="GO" id="GO:0055085">
    <property type="term" value="P:transmembrane transport"/>
    <property type="evidence" value="ECO:0007669"/>
    <property type="project" value="InterPro"/>
</dbReference>
<feature type="transmembrane region" description="Helical" evidence="8">
    <location>
        <begin position="468"/>
        <end position="485"/>
    </location>
</feature>
<keyword evidence="10" id="KW-0614">Plasmid</keyword>
<evidence type="ECO:0000313" key="10">
    <source>
        <dbReference type="EMBL" id="VCU54639.1"/>
    </source>
</evidence>
<organism evidence="10 11">
    <name type="scientific">Thermus thermophilus</name>
    <dbReference type="NCBI Taxonomy" id="274"/>
    <lineage>
        <taxon>Bacteria</taxon>
        <taxon>Thermotogati</taxon>
        <taxon>Deinococcota</taxon>
        <taxon>Deinococci</taxon>
        <taxon>Thermales</taxon>
        <taxon>Thermaceae</taxon>
        <taxon>Thermus</taxon>
    </lineage>
</organism>
<feature type="transmembrane region" description="Helical" evidence="8">
    <location>
        <begin position="12"/>
        <end position="34"/>
    </location>
</feature>
<feature type="transmembrane region" description="Helical" evidence="8">
    <location>
        <begin position="219"/>
        <end position="237"/>
    </location>
</feature>
<dbReference type="RefSeq" id="WP_124105583.1">
    <property type="nucleotide sequence ID" value="NZ_LR027520.1"/>
</dbReference>
<dbReference type="PANTHER" id="PTHR43357">
    <property type="entry name" value="INNER MEMBRANE ABC TRANSPORTER PERMEASE PROTEIN YDCV"/>
    <property type="match status" value="1"/>
</dbReference>
<feature type="transmembrane region" description="Helical" evidence="8">
    <location>
        <begin position="423"/>
        <end position="448"/>
    </location>
</feature>
<dbReference type="SUPFAM" id="SSF161098">
    <property type="entry name" value="MetI-like"/>
    <property type="match status" value="2"/>
</dbReference>
<dbReference type="AlphaFoldDB" id="A0A3P4AVK6"/>
<proteinExistence type="predicted"/>
<evidence type="ECO:0000256" key="6">
    <source>
        <dbReference type="ARBA" id="ARBA00022989"/>
    </source>
</evidence>
<geneLocation type="plasmid" evidence="10 11">
    <name>4</name>
</geneLocation>
<feature type="transmembrane region" description="Helical" evidence="8">
    <location>
        <begin position="338"/>
        <end position="360"/>
    </location>
</feature>
<evidence type="ECO:0000256" key="1">
    <source>
        <dbReference type="ARBA" id="ARBA00004429"/>
    </source>
</evidence>
<name>A0A3P4AVK6_THETH</name>
<evidence type="ECO:0000256" key="3">
    <source>
        <dbReference type="ARBA" id="ARBA00022475"/>
    </source>
</evidence>
<evidence type="ECO:0000256" key="4">
    <source>
        <dbReference type="ARBA" id="ARBA00022519"/>
    </source>
</evidence>